<dbReference type="InterPro" id="IPR042885">
    <property type="entry name" value="HIPP47/16"/>
</dbReference>
<proteinExistence type="predicted"/>
<dbReference type="EMBL" id="JBJKBG010000006">
    <property type="protein sequence ID" value="KAL3734560.1"/>
    <property type="molecule type" value="Genomic_DNA"/>
</dbReference>
<protein>
    <submittedName>
        <fullName evidence="1">Uncharacterized protein</fullName>
    </submittedName>
</protein>
<comment type="caution">
    <text evidence="1">The sequence shown here is derived from an EMBL/GenBank/DDBJ whole genome shotgun (WGS) entry which is preliminary data.</text>
</comment>
<dbReference type="AlphaFoldDB" id="A0ABD3K3S9"/>
<evidence type="ECO:0000313" key="2">
    <source>
        <dbReference type="Proteomes" id="UP001634007"/>
    </source>
</evidence>
<reference evidence="1 2" key="1">
    <citation type="submission" date="2024-11" db="EMBL/GenBank/DDBJ databases">
        <title>Chromosome-level genome assembly of Eucalyptus globulus Labill. provides insights into its genome evolution.</title>
        <authorList>
            <person name="Li X."/>
        </authorList>
    </citation>
    <scope>NUCLEOTIDE SEQUENCE [LARGE SCALE GENOMIC DNA]</scope>
    <source>
        <strain evidence="1">CL2024</strain>
        <tissue evidence="1">Fresh tender leaves</tissue>
    </source>
</reference>
<evidence type="ECO:0000313" key="1">
    <source>
        <dbReference type="EMBL" id="KAL3734560.1"/>
    </source>
</evidence>
<dbReference type="PANTHER" id="PTHR46932:SF12">
    <property type="entry name" value="HEAVY METAL-ASSOCIATED ISOPRENYLATED PLANT PROTEIN 47"/>
    <property type="match status" value="1"/>
</dbReference>
<name>A0ABD3K3S9_EUCGL</name>
<dbReference type="Proteomes" id="UP001634007">
    <property type="component" value="Unassembled WGS sequence"/>
</dbReference>
<gene>
    <name evidence="1" type="ORF">ACJRO7_023847</name>
</gene>
<sequence length="165" mass="18811">MVQQEIIIQMAMHCNKCRSKAMRILPKQMVRNVISVAIRRPERDWLEVIGEGVDPAELTCSLRRKFCTAAIVSVQGVSNAGITRRGTGYYSYDDHEHGHQEGARQYSSPSSYVPYPQYPVYEAVHHVPNPPSVCTIMSRELFFKFKLLLKSVKGFWSFASKLRSS</sequence>
<keyword evidence="2" id="KW-1185">Reference proteome</keyword>
<dbReference type="PANTHER" id="PTHR46932">
    <property type="entry name" value="HEAVY METAL-ASSOCIATED ISOPRENYLATED PLANT PROTEIN 47"/>
    <property type="match status" value="1"/>
</dbReference>
<organism evidence="1 2">
    <name type="scientific">Eucalyptus globulus</name>
    <name type="common">Tasmanian blue gum</name>
    <dbReference type="NCBI Taxonomy" id="34317"/>
    <lineage>
        <taxon>Eukaryota</taxon>
        <taxon>Viridiplantae</taxon>
        <taxon>Streptophyta</taxon>
        <taxon>Embryophyta</taxon>
        <taxon>Tracheophyta</taxon>
        <taxon>Spermatophyta</taxon>
        <taxon>Magnoliopsida</taxon>
        <taxon>eudicotyledons</taxon>
        <taxon>Gunneridae</taxon>
        <taxon>Pentapetalae</taxon>
        <taxon>rosids</taxon>
        <taxon>malvids</taxon>
        <taxon>Myrtales</taxon>
        <taxon>Myrtaceae</taxon>
        <taxon>Myrtoideae</taxon>
        <taxon>Eucalypteae</taxon>
        <taxon>Eucalyptus</taxon>
    </lineage>
</organism>
<dbReference type="Gene3D" id="3.30.70.100">
    <property type="match status" value="1"/>
</dbReference>
<accession>A0ABD3K3S9</accession>